<feature type="signal peptide" evidence="3">
    <location>
        <begin position="1"/>
        <end position="16"/>
    </location>
</feature>
<gene>
    <name evidence="6" type="ORF">DSTB1V02_LOCUS3721</name>
</gene>
<feature type="domain" description="C-type lectin" evidence="5">
    <location>
        <begin position="271"/>
        <end position="362"/>
    </location>
</feature>
<dbReference type="Pfam" id="PF00431">
    <property type="entry name" value="CUB"/>
    <property type="match status" value="1"/>
</dbReference>
<dbReference type="InterPro" id="IPR000859">
    <property type="entry name" value="CUB_dom"/>
</dbReference>
<dbReference type="Gene3D" id="3.10.100.10">
    <property type="entry name" value="Mannose-Binding Protein A, subunit A"/>
    <property type="match status" value="2"/>
</dbReference>
<dbReference type="Proteomes" id="UP000677054">
    <property type="component" value="Unassembled WGS sequence"/>
</dbReference>
<organism evidence="6">
    <name type="scientific">Darwinula stevensoni</name>
    <dbReference type="NCBI Taxonomy" id="69355"/>
    <lineage>
        <taxon>Eukaryota</taxon>
        <taxon>Metazoa</taxon>
        <taxon>Ecdysozoa</taxon>
        <taxon>Arthropoda</taxon>
        <taxon>Crustacea</taxon>
        <taxon>Oligostraca</taxon>
        <taxon>Ostracoda</taxon>
        <taxon>Podocopa</taxon>
        <taxon>Podocopida</taxon>
        <taxon>Darwinulocopina</taxon>
        <taxon>Darwinuloidea</taxon>
        <taxon>Darwinulidae</taxon>
        <taxon>Darwinula</taxon>
    </lineage>
</organism>
<dbReference type="PROSITE" id="PS01180">
    <property type="entry name" value="CUB"/>
    <property type="match status" value="1"/>
</dbReference>
<reference evidence="6" key="1">
    <citation type="submission" date="2020-11" db="EMBL/GenBank/DDBJ databases">
        <authorList>
            <person name="Tran Van P."/>
        </authorList>
    </citation>
    <scope>NUCLEOTIDE SEQUENCE</scope>
</reference>
<feature type="domain" description="CUB" evidence="4">
    <location>
        <begin position="22"/>
        <end position="130"/>
    </location>
</feature>
<proteinExistence type="predicted"/>
<accession>A0A7R8X9S8</accession>
<sequence length="381" mass="42876">MRGLAILWLSFVGVFGEGREECGGVLTDDSGVILSPNYPEEYPVNSACIWFIMSEFPVILTFEEFFLDGESSNCEDEYVKITNFGWATFCGEDAPSSLEISDTEVTVIFKSDAIPSAIGDRRFRISYRVDNGCEIGWNRFQDNCYLHITTDENDFSLNNAEARCQAMGAHVASVHSEEENQFIAQRVRRPVSYIGASAGPNFSSDRNDFEFLDGTPTDFSNFNSGEVYLVNDNYFVLMVDKWINFPCDELRSYICANSNGSEITVWPSNSTFEAARSHCSSNGRDLMKISDQEHMSNVLRKFLELRNLDPATEFWIGLRRDESAREWLWVQDGSESDYDNWVPGYPTGYPNHDCAATVPSTWATVAFTAPAFTCKKLAASP</sequence>
<dbReference type="EMBL" id="CAJPEV010000503">
    <property type="protein sequence ID" value="CAG0885912.1"/>
    <property type="molecule type" value="Genomic_DNA"/>
</dbReference>
<dbReference type="EMBL" id="LR900020">
    <property type="protein sequence ID" value="CAD7243809.1"/>
    <property type="molecule type" value="Genomic_DNA"/>
</dbReference>
<feature type="domain" description="C-type lectin" evidence="5">
    <location>
        <begin position="140"/>
        <end position="256"/>
    </location>
</feature>
<dbReference type="InterPro" id="IPR001304">
    <property type="entry name" value="C-type_lectin-like"/>
</dbReference>
<dbReference type="SMART" id="SM00034">
    <property type="entry name" value="CLECT"/>
    <property type="match status" value="2"/>
</dbReference>
<dbReference type="AlphaFoldDB" id="A0A7R8X9S8"/>
<feature type="chain" id="PRO_5036209084" evidence="3">
    <location>
        <begin position="17"/>
        <end position="381"/>
    </location>
</feature>
<name>A0A7R8X9S8_9CRUS</name>
<dbReference type="CDD" id="cd00037">
    <property type="entry name" value="CLECT"/>
    <property type="match status" value="2"/>
</dbReference>
<evidence type="ECO:0000256" key="1">
    <source>
        <dbReference type="ARBA" id="ARBA00023157"/>
    </source>
</evidence>
<dbReference type="InterPro" id="IPR016186">
    <property type="entry name" value="C-type_lectin-like/link_sf"/>
</dbReference>
<dbReference type="InterPro" id="IPR016187">
    <property type="entry name" value="CTDL_fold"/>
</dbReference>
<dbReference type="Pfam" id="PF00059">
    <property type="entry name" value="Lectin_C"/>
    <property type="match status" value="2"/>
</dbReference>
<dbReference type="Gene3D" id="2.60.120.290">
    <property type="entry name" value="Spermadhesin, CUB domain"/>
    <property type="match status" value="1"/>
</dbReference>
<keyword evidence="7" id="KW-1185">Reference proteome</keyword>
<comment type="caution">
    <text evidence="2">Lacks conserved residue(s) required for the propagation of feature annotation.</text>
</comment>
<dbReference type="OrthoDB" id="10009301at2759"/>
<evidence type="ECO:0000256" key="3">
    <source>
        <dbReference type="SAM" id="SignalP"/>
    </source>
</evidence>
<dbReference type="InterPro" id="IPR050111">
    <property type="entry name" value="C-type_lectin/snaclec_domain"/>
</dbReference>
<evidence type="ECO:0000313" key="6">
    <source>
        <dbReference type="EMBL" id="CAD7243809.1"/>
    </source>
</evidence>
<evidence type="ECO:0000313" key="7">
    <source>
        <dbReference type="Proteomes" id="UP000677054"/>
    </source>
</evidence>
<evidence type="ECO:0000256" key="2">
    <source>
        <dbReference type="PROSITE-ProRule" id="PRU00059"/>
    </source>
</evidence>
<keyword evidence="3" id="KW-0732">Signal</keyword>
<evidence type="ECO:0000259" key="4">
    <source>
        <dbReference type="PROSITE" id="PS01180"/>
    </source>
</evidence>
<dbReference type="SMART" id="SM00042">
    <property type="entry name" value="CUB"/>
    <property type="match status" value="1"/>
</dbReference>
<dbReference type="SUPFAM" id="SSF56436">
    <property type="entry name" value="C-type lectin-like"/>
    <property type="match status" value="2"/>
</dbReference>
<dbReference type="PROSITE" id="PS50041">
    <property type="entry name" value="C_TYPE_LECTIN_2"/>
    <property type="match status" value="2"/>
</dbReference>
<dbReference type="InterPro" id="IPR035914">
    <property type="entry name" value="Sperma_CUB_dom_sf"/>
</dbReference>
<dbReference type="PANTHER" id="PTHR22803">
    <property type="entry name" value="MANNOSE, PHOSPHOLIPASE, LECTIN RECEPTOR RELATED"/>
    <property type="match status" value="1"/>
</dbReference>
<evidence type="ECO:0000259" key="5">
    <source>
        <dbReference type="PROSITE" id="PS50041"/>
    </source>
</evidence>
<dbReference type="CDD" id="cd00041">
    <property type="entry name" value="CUB"/>
    <property type="match status" value="1"/>
</dbReference>
<protein>
    <submittedName>
        <fullName evidence="6">Uncharacterized protein</fullName>
    </submittedName>
</protein>
<dbReference type="SUPFAM" id="SSF49854">
    <property type="entry name" value="Spermadhesin, CUB domain"/>
    <property type="match status" value="1"/>
</dbReference>
<keyword evidence="1" id="KW-1015">Disulfide bond</keyword>